<dbReference type="AlphaFoldDB" id="A0A0S4LE89"/>
<dbReference type="STRING" id="1742972.COMA1_20520"/>
<dbReference type="Proteomes" id="UP000199032">
    <property type="component" value="Unassembled WGS sequence"/>
</dbReference>
<proteinExistence type="predicted"/>
<name>A0A0S4LE89_9BACT</name>
<keyword evidence="2" id="KW-1185">Reference proteome</keyword>
<evidence type="ECO:0000313" key="2">
    <source>
        <dbReference type="Proteomes" id="UP000199032"/>
    </source>
</evidence>
<dbReference type="EMBL" id="CZQA01000008">
    <property type="protein sequence ID" value="CUS35923.1"/>
    <property type="molecule type" value="Genomic_DNA"/>
</dbReference>
<accession>A0A0S4LE89</accession>
<reference evidence="1 2" key="1">
    <citation type="submission" date="2015-10" db="EMBL/GenBank/DDBJ databases">
        <authorList>
            <person name="Gilbert D.G."/>
        </authorList>
    </citation>
    <scope>NUCLEOTIDE SEQUENCE [LARGE SCALE GENOMIC DNA]</scope>
    <source>
        <strain evidence="1">COMA1</strain>
    </source>
</reference>
<sequence length="49" mass="5039">MNGGSISAFTEVGHTFNDLVHAICLSVNEKAGGLRLVLPASGLGDLEKV</sequence>
<gene>
    <name evidence="1" type="ORF">COMA1_20520</name>
</gene>
<evidence type="ECO:0000313" key="1">
    <source>
        <dbReference type="EMBL" id="CUS35923.1"/>
    </source>
</evidence>
<protein>
    <submittedName>
        <fullName evidence="1">Uncharacterized protein</fullName>
    </submittedName>
</protein>
<organism evidence="1 2">
    <name type="scientific">Candidatus Nitrospira nitrosa</name>
    <dbReference type="NCBI Taxonomy" id="1742972"/>
    <lineage>
        <taxon>Bacteria</taxon>
        <taxon>Pseudomonadati</taxon>
        <taxon>Nitrospirota</taxon>
        <taxon>Nitrospiria</taxon>
        <taxon>Nitrospirales</taxon>
        <taxon>Nitrospiraceae</taxon>
        <taxon>Nitrospira</taxon>
    </lineage>
</organism>